<dbReference type="OrthoDB" id="2724540at2759"/>
<proteinExistence type="predicted"/>
<organism evidence="1 2">
    <name type="scientific">Phanerochaete sordida</name>
    <dbReference type="NCBI Taxonomy" id="48140"/>
    <lineage>
        <taxon>Eukaryota</taxon>
        <taxon>Fungi</taxon>
        <taxon>Dikarya</taxon>
        <taxon>Basidiomycota</taxon>
        <taxon>Agaricomycotina</taxon>
        <taxon>Agaricomycetes</taxon>
        <taxon>Polyporales</taxon>
        <taxon>Phanerochaetaceae</taxon>
        <taxon>Phanerochaete</taxon>
    </lineage>
</organism>
<protein>
    <submittedName>
        <fullName evidence="1">Uncharacterized protein</fullName>
    </submittedName>
</protein>
<dbReference type="AlphaFoldDB" id="A0A9P3GDC5"/>
<gene>
    <name evidence="1" type="ORF">PsYK624_089840</name>
</gene>
<dbReference type="Proteomes" id="UP000703269">
    <property type="component" value="Unassembled WGS sequence"/>
</dbReference>
<comment type="caution">
    <text evidence="1">The sequence shown here is derived from an EMBL/GenBank/DDBJ whole genome shotgun (WGS) entry which is preliminary data.</text>
</comment>
<accession>A0A9P3GDC5</accession>
<evidence type="ECO:0000313" key="2">
    <source>
        <dbReference type="Proteomes" id="UP000703269"/>
    </source>
</evidence>
<sequence>MFARLSNALSSPGFPSVILVVGNFSTGSSNASIKVRHFLPEDGAVERFGISGQSMTTFRYGGVIEQSRDHLGEVKIYTGDGESPIGFLDEIEARVRRLSDATSESNMEQGQMGDAEVVQRTTEIVRQAVFDAIRDRGRAPSSNATQTYPVYVIGIKRSRAGRIMGEPKSWVS</sequence>
<evidence type="ECO:0000313" key="1">
    <source>
        <dbReference type="EMBL" id="GJE92826.1"/>
    </source>
</evidence>
<keyword evidence="2" id="KW-1185">Reference proteome</keyword>
<name>A0A9P3GDC5_9APHY</name>
<reference evidence="1 2" key="1">
    <citation type="submission" date="2021-08" db="EMBL/GenBank/DDBJ databases">
        <title>Draft Genome Sequence of Phanerochaete sordida strain YK-624.</title>
        <authorList>
            <person name="Mori T."/>
            <person name="Dohra H."/>
            <person name="Suzuki T."/>
            <person name="Kawagishi H."/>
            <person name="Hirai H."/>
        </authorList>
    </citation>
    <scope>NUCLEOTIDE SEQUENCE [LARGE SCALE GENOMIC DNA]</scope>
    <source>
        <strain evidence="1 2">YK-624</strain>
    </source>
</reference>
<dbReference type="EMBL" id="BPQB01000028">
    <property type="protein sequence ID" value="GJE92826.1"/>
    <property type="molecule type" value="Genomic_DNA"/>
</dbReference>